<dbReference type="AlphaFoldDB" id="G0EE98"/>
<gene>
    <name evidence="1" type="ordered locus">Pyrfu_0923</name>
</gene>
<proteinExistence type="predicted"/>
<dbReference type="STRING" id="694429.Pyrfu_0923"/>
<keyword evidence="2" id="KW-1185">Reference proteome</keyword>
<dbReference type="EMBL" id="CP002838">
    <property type="protein sequence ID" value="AEM38792.1"/>
    <property type="molecule type" value="Genomic_DNA"/>
</dbReference>
<dbReference type="Proteomes" id="UP000001037">
    <property type="component" value="Chromosome"/>
</dbReference>
<accession>G0EE98</accession>
<organism evidence="1 2">
    <name type="scientific">Pyrolobus fumarii (strain DSM 11204 / 1A)</name>
    <dbReference type="NCBI Taxonomy" id="694429"/>
    <lineage>
        <taxon>Archaea</taxon>
        <taxon>Thermoproteota</taxon>
        <taxon>Thermoprotei</taxon>
        <taxon>Desulfurococcales</taxon>
        <taxon>Pyrodictiaceae</taxon>
        <taxon>Pyrolobus</taxon>
    </lineage>
</organism>
<evidence type="ECO:0000313" key="2">
    <source>
        <dbReference type="Proteomes" id="UP000001037"/>
    </source>
</evidence>
<dbReference type="HOGENOM" id="CLU_1727308_0_0_2"/>
<evidence type="ECO:0000313" key="1">
    <source>
        <dbReference type="EMBL" id="AEM38792.1"/>
    </source>
</evidence>
<name>G0EE98_PYRF1</name>
<dbReference type="InParanoid" id="G0EE98"/>
<dbReference type="KEGG" id="pfm:Pyrfu_0923"/>
<protein>
    <submittedName>
        <fullName evidence="1">Uncharacterized protein</fullName>
    </submittedName>
</protein>
<reference evidence="1 2" key="1">
    <citation type="journal article" date="2011" name="Stand. Genomic Sci.">
        <title>Complete genome sequence of the hyperthermophilic chemolithoautotroph Pyrolobus fumarii type strain (1A).</title>
        <authorList>
            <person name="Anderson I."/>
            <person name="Goker M."/>
            <person name="Nolan M."/>
            <person name="Lucas S."/>
            <person name="Hammon N."/>
            <person name="Deshpande S."/>
            <person name="Cheng J.F."/>
            <person name="Tapia R."/>
            <person name="Han C."/>
            <person name="Goodwin L."/>
            <person name="Pitluck S."/>
            <person name="Huntemann M."/>
            <person name="Liolios K."/>
            <person name="Ivanova N."/>
            <person name="Pagani I."/>
            <person name="Mavromatis K."/>
            <person name="Ovchinikova G."/>
            <person name="Pati A."/>
            <person name="Chen A."/>
            <person name="Palaniappan K."/>
            <person name="Land M."/>
            <person name="Hauser L."/>
            <person name="Brambilla E.M."/>
            <person name="Huber H."/>
            <person name="Yasawong M."/>
            <person name="Rohde M."/>
            <person name="Spring S."/>
            <person name="Abt B."/>
            <person name="Sikorski J."/>
            <person name="Wirth R."/>
            <person name="Detter J.C."/>
            <person name="Woyke T."/>
            <person name="Bristow J."/>
            <person name="Eisen J.A."/>
            <person name="Markowitz V."/>
            <person name="Hugenholtz P."/>
            <person name="Kyrpides N.C."/>
            <person name="Klenk H.P."/>
            <person name="Lapidus A."/>
        </authorList>
    </citation>
    <scope>NUCLEOTIDE SEQUENCE [LARGE SCALE GENOMIC DNA]</scope>
    <source>
        <strain evidence="2">DSM 11204 / 1A</strain>
    </source>
</reference>
<sequence length="151" mass="16871">MMMQGAVVRLLRSLGYHTLLNRVIEGMEVDAYAVKQTSRGYRGLIVEMKVLYRDSLRVQVERRRHLAHRVYVALPDWGVYDAIAGLPAWTGIIAYDPVSDKADIVRKALPNSSLLADMIATAMAIEAGLAMDVQVKPWHRDGRSLGAVKRP</sequence>